<evidence type="ECO:0000256" key="2">
    <source>
        <dbReference type="ARBA" id="ARBA00005837"/>
    </source>
</evidence>
<evidence type="ECO:0000259" key="9">
    <source>
        <dbReference type="Pfam" id="PF03873"/>
    </source>
</evidence>
<feature type="domain" description="Anti sigma-E protein RseA C-terminal" evidence="9">
    <location>
        <begin position="120"/>
        <end position="180"/>
    </location>
</feature>
<dbReference type="Pfam" id="PF03872">
    <property type="entry name" value="RseA_N"/>
    <property type="match status" value="1"/>
</dbReference>
<sequence length="185" mass="20254">MANNERISRLIDGDLPLDAKSDYQTTEQQALWGRYHLIGDALRHEVPPVVSLDLASCVSAALAQEPAILAPRISLLQRLRPGVVHALRSGGQLAIAASVAAVTILGVRYHQMGQDETVMPSPVLNTVPVGGVAAPVSINYQPIAQSVHTPQPAAYNDEQRMKERERINAFLRDHQLQQRLHVNQP</sequence>
<evidence type="ECO:0000256" key="6">
    <source>
        <dbReference type="ARBA" id="ARBA00023136"/>
    </source>
</evidence>
<dbReference type="PIRSF" id="PIRSF016938">
    <property type="entry name" value="RseA"/>
    <property type="match status" value="1"/>
</dbReference>
<dbReference type="Pfam" id="PF03873">
    <property type="entry name" value="RseA_C"/>
    <property type="match status" value="1"/>
</dbReference>
<evidence type="ECO:0000256" key="3">
    <source>
        <dbReference type="ARBA" id="ARBA00022475"/>
    </source>
</evidence>
<feature type="domain" description="Anti sigma-E protein RseA N-terminal" evidence="8">
    <location>
        <begin position="1"/>
        <end position="73"/>
    </location>
</feature>
<comment type="subcellular location">
    <subcellularLocation>
        <location evidence="7">Cell inner membrane</location>
    </subcellularLocation>
    <subcellularLocation>
        <location evidence="1">Cell membrane</location>
        <topology evidence="1">Single-pass membrane protein</topology>
    </subcellularLocation>
</comment>
<dbReference type="EMBL" id="JBHSAF010000006">
    <property type="protein sequence ID" value="MFC3913200.1"/>
    <property type="molecule type" value="Genomic_DNA"/>
</dbReference>
<keyword evidence="11" id="KW-1185">Reference proteome</keyword>
<dbReference type="Gene3D" id="1.10.10.880">
    <property type="entry name" value="Anti sigma-E protein RseA, N-terminal domain"/>
    <property type="match status" value="1"/>
</dbReference>
<dbReference type="PANTHER" id="PTHR38104">
    <property type="match status" value="1"/>
</dbReference>
<evidence type="ECO:0000256" key="5">
    <source>
        <dbReference type="ARBA" id="ARBA00022989"/>
    </source>
</evidence>
<dbReference type="InterPro" id="IPR036147">
    <property type="entry name" value="Anti-sigma_E_RseA_N_sf"/>
</dbReference>
<dbReference type="InterPro" id="IPR026279">
    <property type="entry name" value="RseA"/>
</dbReference>
<dbReference type="InterPro" id="IPR005573">
    <property type="entry name" value="Anti-sigma_E_RseA_C"/>
</dbReference>
<comment type="subunit">
    <text evidence="7">Interacts 1:1 with ECF RNA polymerase sigma-E (RpoE); this inhibits the interaction of sigma-E with the RNA polymerase catalytic core and leads to a decreased expression of sigma-E-regulated genes. Interacts with RseB.</text>
</comment>
<name>A0ABV8CLX2_9GAMM</name>
<evidence type="ECO:0000256" key="1">
    <source>
        <dbReference type="ARBA" id="ARBA00004162"/>
    </source>
</evidence>
<keyword evidence="6 7" id="KW-0472">Membrane</keyword>
<organism evidence="10 11">
    <name type="scientific">Pseudaeromonas sharmana</name>
    <dbReference type="NCBI Taxonomy" id="328412"/>
    <lineage>
        <taxon>Bacteria</taxon>
        <taxon>Pseudomonadati</taxon>
        <taxon>Pseudomonadota</taxon>
        <taxon>Gammaproteobacteria</taxon>
        <taxon>Aeromonadales</taxon>
        <taxon>Aeromonadaceae</taxon>
        <taxon>Pseudaeromonas</taxon>
    </lineage>
</organism>
<dbReference type="Proteomes" id="UP001595692">
    <property type="component" value="Unassembled WGS sequence"/>
</dbReference>
<keyword evidence="7" id="KW-0997">Cell inner membrane</keyword>
<comment type="function">
    <text evidence="7">An anti-sigma factor for extracytoplasmic function (ECF) sigma factor sigma-E (RpoE). ECF sigma factors are held in an inactive form by an anti-sigma factor until released by regulated intramembrane proteolysis (RIP). RIP occurs when an extracytoplasmic signal triggers a concerted proteolytic cascade to transmit information and elicit cellular responses. The membrane-spanning regulatory substrate protein is first cut periplasmically (site-1 protease, S1P, DegS), then within the membrane itself (site-2 protease, S2P, RseP), while cytoplasmic proteases finish degrading the anti-sigma factor, liberating sigma-E.</text>
</comment>
<comment type="caution">
    <text evidence="10">The sequence shown here is derived from an EMBL/GenBank/DDBJ whole genome shotgun (WGS) entry which is preliminary data.</text>
</comment>
<dbReference type="PANTHER" id="PTHR38104:SF1">
    <property type="entry name" value="ANTI-SIGMA-E FACTOR RSEA"/>
    <property type="match status" value="1"/>
</dbReference>
<keyword evidence="3 7" id="KW-1003">Cell membrane</keyword>
<dbReference type="SUPFAM" id="SSF89069">
    <property type="entry name" value="N-terminal, cytoplasmic domain of anti-sigmaE factor RseA"/>
    <property type="match status" value="1"/>
</dbReference>
<evidence type="ECO:0000313" key="11">
    <source>
        <dbReference type="Proteomes" id="UP001595692"/>
    </source>
</evidence>
<proteinExistence type="inferred from homology"/>
<protein>
    <recommendedName>
        <fullName evidence="7">Anti-sigma-E factor RseA</fullName>
    </recommendedName>
    <alternativeName>
        <fullName evidence="7">Regulator of SigE</fullName>
    </alternativeName>
    <alternativeName>
        <fullName evidence="7">Sigma-E anti-sigma factor RseA</fullName>
    </alternativeName>
    <alternativeName>
        <fullName evidence="7">Sigma-E factor negative regulatory protein</fullName>
    </alternativeName>
</protein>
<dbReference type="InterPro" id="IPR052383">
    <property type="entry name" value="Anti-sigma-E_RseA-like"/>
</dbReference>
<dbReference type="CDD" id="cd16328">
    <property type="entry name" value="RseA_N"/>
    <property type="match status" value="1"/>
</dbReference>
<evidence type="ECO:0000259" key="8">
    <source>
        <dbReference type="Pfam" id="PF03872"/>
    </source>
</evidence>
<reference evidence="11" key="1">
    <citation type="journal article" date="2019" name="Int. J. Syst. Evol. Microbiol.">
        <title>The Global Catalogue of Microorganisms (GCM) 10K type strain sequencing project: providing services to taxonomists for standard genome sequencing and annotation.</title>
        <authorList>
            <consortium name="The Broad Institute Genomics Platform"/>
            <consortium name="The Broad Institute Genome Sequencing Center for Infectious Disease"/>
            <person name="Wu L."/>
            <person name="Ma J."/>
        </authorList>
    </citation>
    <scope>NUCLEOTIDE SEQUENCE [LARGE SCALE GENOMIC DNA]</scope>
    <source>
        <strain evidence="11">CCUG 54939</strain>
    </source>
</reference>
<evidence type="ECO:0000313" key="10">
    <source>
        <dbReference type="EMBL" id="MFC3913200.1"/>
    </source>
</evidence>
<keyword evidence="5" id="KW-1133">Transmembrane helix</keyword>
<dbReference type="InterPro" id="IPR005572">
    <property type="entry name" value="Anti-sigma_E_RseA_N"/>
</dbReference>
<evidence type="ECO:0000256" key="7">
    <source>
        <dbReference type="PIRNR" id="PIRNR016938"/>
    </source>
</evidence>
<accession>A0ABV8CLX2</accession>
<evidence type="ECO:0000256" key="4">
    <source>
        <dbReference type="ARBA" id="ARBA00022692"/>
    </source>
</evidence>
<comment type="similarity">
    <text evidence="2 7">Belongs to the RseA family.</text>
</comment>
<dbReference type="RefSeq" id="WP_377151462.1">
    <property type="nucleotide sequence ID" value="NZ_JBHSAF010000006.1"/>
</dbReference>
<keyword evidence="4" id="KW-0812">Transmembrane</keyword>
<gene>
    <name evidence="10" type="ORF">ACFOSS_06955</name>
</gene>